<protein>
    <submittedName>
        <fullName evidence="1">Uncharacterized protein</fullName>
    </submittedName>
</protein>
<organism evidence="1 2">
    <name type="scientific">Spirodela intermedia</name>
    <name type="common">Intermediate duckweed</name>
    <dbReference type="NCBI Taxonomy" id="51605"/>
    <lineage>
        <taxon>Eukaryota</taxon>
        <taxon>Viridiplantae</taxon>
        <taxon>Streptophyta</taxon>
        <taxon>Embryophyta</taxon>
        <taxon>Tracheophyta</taxon>
        <taxon>Spermatophyta</taxon>
        <taxon>Magnoliopsida</taxon>
        <taxon>Liliopsida</taxon>
        <taxon>Araceae</taxon>
        <taxon>Lemnoideae</taxon>
        <taxon>Spirodela</taxon>
    </lineage>
</organism>
<evidence type="ECO:0000313" key="1">
    <source>
        <dbReference type="EMBL" id="CAA7411015.1"/>
    </source>
</evidence>
<keyword evidence="2" id="KW-1185">Reference proteome</keyword>
<accession>A0A7I8LNT0</accession>
<dbReference type="AlphaFoldDB" id="A0A7I8LNT0"/>
<sequence length="164" mass="17972">MVPQRPPLVLRHRDRLHQHVGVAELLPERRRRRRVDHLLLLVLVVLVAGRLQQRRLGLVRRRSLEVRWVEAVEGEAAEEAAGADVDGALEAVEGAHVDVEEDGVVVGVAVGGVDAFEPLRELDVAEAVAASVHHEANALPQRLRVVDVVVAVEVEDEGAIGHDR</sequence>
<reference evidence="1" key="1">
    <citation type="submission" date="2020-02" db="EMBL/GenBank/DDBJ databases">
        <authorList>
            <person name="Scholz U."/>
            <person name="Mascher M."/>
            <person name="Fiebig A."/>
        </authorList>
    </citation>
    <scope>NUCLEOTIDE SEQUENCE</scope>
</reference>
<dbReference type="Proteomes" id="UP000663760">
    <property type="component" value="Chromosome 18"/>
</dbReference>
<evidence type="ECO:0000313" key="2">
    <source>
        <dbReference type="Proteomes" id="UP000663760"/>
    </source>
</evidence>
<gene>
    <name evidence="1" type="ORF">SI8410_18021693</name>
</gene>
<name>A0A7I8LNT0_SPIIN</name>
<proteinExistence type="predicted"/>
<dbReference type="EMBL" id="LR746281">
    <property type="protein sequence ID" value="CAA7411015.1"/>
    <property type="molecule type" value="Genomic_DNA"/>
</dbReference>